<dbReference type="SMART" id="SM00276">
    <property type="entry name" value="GLECT"/>
    <property type="match status" value="1"/>
</dbReference>
<dbReference type="SUPFAM" id="SSF49899">
    <property type="entry name" value="Concanavalin A-like lectins/glucanases"/>
    <property type="match status" value="1"/>
</dbReference>
<dbReference type="InterPro" id="IPR001079">
    <property type="entry name" value="Galectin_CRD"/>
</dbReference>
<evidence type="ECO:0000256" key="2">
    <source>
        <dbReference type="ARBA" id="ARBA00022737"/>
    </source>
</evidence>
<dbReference type="FunFam" id="2.60.120.200:FF:000124">
    <property type="entry name" value="Galectin-4"/>
    <property type="match status" value="1"/>
</dbReference>
<keyword evidence="6" id="KW-1185">Reference proteome</keyword>
<dbReference type="GO" id="GO:0030246">
    <property type="term" value="F:carbohydrate binding"/>
    <property type="evidence" value="ECO:0007669"/>
    <property type="project" value="UniProtKB-UniRule"/>
</dbReference>
<comment type="caution">
    <text evidence="5">The sequence shown here is derived from an EMBL/GenBank/DDBJ whole genome shotgun (WGS) entry which is preliminary data.</text>
</comment>
<dbReference type="PANTHER" id="PTHR11346">
    <property type="entry name" value="GALECTIN"/>
    <property type="match status" value="1"/>
</dbReference>
<name>A0A835L1W2_SPOEX</name>
<organism evidence="5 6">
    <name type="scientific">Spodoptera exigua</name>
    <name type="common">Beet armyworm</name>
    <name type="synonym">Noctua fulgens</name>
    <dbReference type="NCBI Taxonomy" id="7107"/>
    <lineage>
        <taxon>Eukaryota</taxon>
        <taxon>Metazoa</taxon>
        <taxon>Ecdysozoa</taxon>
        <taxon>Arthropoda</taxon>
        <taxon>Hexapoda</taxon>
        <taxon>Insecta</taxon>
        <taxon>Pterygota</taxon>
        <taxon>Neoptera</taxon>
        <taxon>Endopterygota</taxon>
        <taxon>Lepidoptera</taxon>
        <taxon>Glossata</taxon>
        <taxon>Ditrysia</taxon>
        <taxon>Noctuoidea</taxon>
        <taxon>Noctuidae</taxon>
        <taxon>Amphipyrinae</taxon>
        <taxon>Spodoptera</taxon>
    </lineage>
</organism>
<evidence type="ECO:0000256" key="1">
    <source>
        <dbReference type="ARBA" id="ARBA00022734"/>
    </source>
</evidence>
<gene>
    <name evidence="5" type="ORF">HW555_009380</name>
</gene>
<keyword evidence="1 3" id="KW-0430">Lectin</keyword>
<dbReference type="PANTHER" id="PTHR11346:SF147">
    <property type="entry name" value="GALECTIN"/>
    <property type="match status" value="1"/>
</dbReference>
<dbReference type="SMART" id="SM00908">
    <property type="entry name" value="Gal-bind_lectin"/>
    <property type="match status" value="1"/>
</dbReference>
<dbReference type="InterPro" id="IPR044156">
    <property type="entry name" value="Galectin-like"/>
</dbReference>
<dbReference type="PROSITE" id="PS51304">
    <property type="entry name" value="GALECTIN"/>
    <property type="match status" value="1"/>
</dbReference>
<dbReference type="Gene3D" id="2.60.120.200">
    <property type="match status" value="1"/>
</dbReference>
<dbReference type="CDD" id="cd00070">
    <property type="entry name" value="GLECT"/>
    <property type="match status" value="1"/>
</dbReference>
<evidence type="ECO:0000259" key="4">
    <source>
        <dbReference type="PROSITE" id="PS51304"/>
    </source>
</evidence>
<proteinExistence type="predicted"/>
<feature type="domain" description="Galectin" evidence="4">
    <location>
        <begin position="11"/>
        <end position="138"/>
    </location>
</feature>
<keyword evidence="2" id="KW-0677">Repeat</keyword>
<evidence type="ECO:0000313" key="6">
    <source>
        <dbReference type="Proteomes" id="UP000648187"/>
    </source>
</evidence>
<sequence>MTTVENPKIPFTGIIPGGMYPGRIISLKCGILPAANRFAINFLCGSRDIAFHFNPRFDQNYIVRNSCIEGSWGAEETSGGMPLVKGEAFEAAIKCFHDCFKVSLNGKHFCDFAFRVPYSKITHFNVEGDVMVQRIAYEGPAPPPEIAMVIRLLRRDA</sequence>
<dbReference type="Proteomes" id="UP000648187">
    <property type="component" value="Unassembled WGS sequence"/>
</dbReference>
<reference evidence="5" key="1">
    <citation type="submission" date="2020-08" db="EMBL/GenBank/DDBJ databases">
        <title>Spodoptera exigua strain:BAW_Kor-Di-RS1 Genome sequencing and assembly.</title>
        <authorList>
            <person name="Kim J."/>
            <person name="Nam H.Y."/>
            <person name="Kwon M."/>
            <person name="Choi J.H."/>
            <person name="Cho S.R."/>
            <person name="Kim G.-H."/>
        </authorList>
    </citation>
    <scope>NUCLEOTIDE SEQUENCE</scope>
    <source>
        <strain evidence="5">BAW_Kor-Di-RS1</strain>
        <tissue evidence="5">Whole-body</tissue>
    </source>
</reference>
<dbReference type="Pfam" id="PF00337">
    <property type="entry name" value="Gal-bind_lectin"/>
    <property type="match status" value="1"/>
</dbReference>
<dbReference type="InterPro" id="IPR013320">
    <property type="entry name" value="ConA-like_dom_sf"/>
</dbReference>
<evidence type="ECO:0000256" key="3">
    <source>
        <dbReference type="RuleBase" id="RU102079"/>
    </source>
</evidence>
<protein>
    <recommendedName>
        <fullName evidence="3">Galectin</fullName>
    </recommendedName>
</protein>
<evidence type="ECO:0000313" key="5">
    <source>
        <dbReference type="EMBL" id="KAF9411966.1"/>
    </source>
</evidence>
<dbReference type="EMBL" id="JACKWZ010000207">
    <property type="protein sequence ID" value="KAF9411966.1"/>
    <property type="molecule type" value="Genomic_DNA"/>
</dbReference>
<accession>A0A835L1W2</accession>
<dbReference type="AlphaFoldDB" id="A0A835L1W2"/>